<keyword evidence="2 3" id="KW-0808">Transferase</keyword>
<dbReference type="GO" id="GO:0008168">
    <property type="term" value="F:methyltransferase activity"/>
    <property type="evidence" value="ECO:0007669"/>
    <property type="project" value="UniProtKB-UniRule"/>
</dbReference>
<evidence type="ECO:0000256" key="2">
    <source>
        <dbReference type="ARBA" id="ARBA00022679"/>
    </source>
</evidence>
<feature type="binding site" evidence="3">
    <location>
        <position position="294"/>
    </location>
    <ligand>
        <name>Zn(2+)</name>
        <dbReference type="ChEBI" id="CHEBI:29105"/>
    </ligand>
</feature>
<evidence type="ECO:0000313" key="5">
    <source>
        <dbReference type="EMBL" id="KAA3766378.1"/>
    </source>
</evidence>
<dbReference type="PANTHER" id="PTHR11103:SF18">
    <property type="entry name" value="SLR1189 PROTEIN"/>
    <property type="match status" value="1"/>
</dbReference>
<gene>
    <name evidence="5" type="ORF">F3F73_09480</name>
</gene>
<comment type="cofactor">
    <cofactor evidence="3">
        <name>Zn(2+)</name>
        <dbReference type="ChEBI" id="CHEBI:29105"/>
    </cofactor>
</comment>
<dbReference type="PANTHER" id="PTHR11103">
    <property type="entry name" value="SLR1189 PROTEIN"/>
    <property type="match status" value="1"/>
</dbReference>
<dbReference type="Pfam" id="PF02574">
    <property type="entry name" value="S-methyl_trans"/>
    <property type="match status" value="1"/>
</dbReference>
<keyword evidence="3" id="KW-0862">Zinc</keyword>
<protein>
    <submittedName>
        <fullName evidence="5">Homocysteine S-methyltransferase family protein</fullName>
    </submittedName>
</protein>
<dbReference type="GO" id="GO:0046872">
    <property type="term" value="F:metal ion binding"/>
    <property type="evidence" value="ECO:0007669"/>
    <property type="project" value="UniProtKB-KW"/>
</dbReference>
<dbReference type="RefSeq" id="WP_005933188.1">
    <property type="nucleotide sequence ID" value="NZ_CABKSE010000003.1"/>
</dbReference>
<evidence type="ECO:0000313" key="6">
    <source>
        <dbReference type="Proteomes" id="UP000422221"/>
    </source>
</evidence>
<dbReference type="InterPro" id="IPR036589">
    <property type="entry name" value="HCY_dom_sf"/>
</dbReference>
<accession>A0A7J4XJZ5</accession>
<proteinExistence type="predicted"/>
<feature type="binding site" evidence="3">
    <location>
        <position position="222"/>
    </location>
    <ligand>
        <name>Zn(2+)</name>
        <dbReference type="ChEBI" id="CHEBI:29105"/>
    </ligand>
</feature>
<dbReference type="SUPFAM" id="SSF82282">
    <property type="entry name" value="Homocysteine S-methyltransferase"/>
    <property type="match status" value="1"/>
</dbReference>
<dbReference type="AlphaFoldDB" id="A0A7J4XJZ5"/>
<keyword evidence="3" id="KW-0479">Metal-binding</keyword>
<dbReference type="Gene3D" id="3.20.20.330">
    <property type="entry name" value="Homocysteine-binding-like domain"/>
    <property type="match status" value="1"/>
</dbReference>
<name>A0A7J4XJZ5_9BACE</name>
<feature type="domain" description="Hcy-binding" evidence="4">
    <location>
        <begin position="4"/>
        <end position="309"/>
    </location>
</feature>
<keyword evidence="1 3" id="KW-0489">Methyltransferase</keyword>
<comment type="caution">
    <text evidence="5">The sequence shown here is derived from an EMBL/GenBank/DDBJ whole genome shotgun (WGS) entry which is preliminary data.</text>
</comment>
<dbReference type="EMBL" id="VWMK01000007">
    <property type="protein sequence ID" value="KAA3766378.1"/>
    <property type="molecule type" value="Genomic_DNA"/>
</dbReference>
<feature type="binding site" evidence="3">
    <location>
        <position position="295"/>
    </location>
    <ligand>
        <name>Zn(2+)</name>
        <dbReference type="ChEBI" id="CHEBI:29105"/>
    </ligand>
</feature>
<dbReference type="GO" id="GO:0032259">
    <property type="term" value="P:methylation"/>
    <property type="evidence" value="ECO:0007669"/>
    <property type="project" value="UniProtKB-KW"/>
</dbReference>
<evidence type="ECO:0000256" key="1">
    <source>
        <dbReference type="ARBA" id="ARBA00022603"/>
    </source>
</evidence>
<evidence type="ECO:0000259" key="4">
    <source>
        <dbReference type="PROSITE" id="PS50970"/>
    </source>
</evidence>
<dbReference type="PROSITE" id="PS50970">
    <property type="entry name" value="HCY"/>
    <property type="match status" value="1"/>
</dbReference>
<reference evidence="5 6" key="1">
    <citation type="journal article" date="2019" name="Nat. Med.">
        <title>A library of human gut bacterial isolates paired with longitudinal multiomics data enables mechanistic microbiome research.</title>
        <authorList>
            <person name="Poyet M."/>
            <person name="Groussin M."/>
            <person name="Gibbons S.M."/>
            <person name="Avila-Pacheco J."/>
            <person name="Jiang X."/>
            <person name="Kearney S.M."/>
            <person name="Perrotta A.R."/>
            <person name="Berdy B."/>
            <person name="Zhao S."/>
            <person name="Lieberman T.D."/>
            <person name="Swanson P.K."/>
            <person name="Smith M."/>
            <person name="Roesemann S."/>
            <person name="Alexander J.E."/>
            <person name="Rich S.A."/>
            <person name="Livny J."/>
            <person name="Vlamakis H."/>
            <person name="Clish C."/>
            <person name="Bullock K."/>
            <person name="Deik A."/>
            <person name="Scott J."/>
            <person name="Pierce K.A."/>
            <person name="Xavier R.J."/>
            <person name="Alm E.J."/>
        </authorList>
    </citation>
    <scope>NUCLEOTIDE SEQUENCE [LARGE SCALE GENOMIC DNA]</scope>
    <source>
        <strain evidence="5 6">BIOML-A10</strain>
    </source>
</reference>
<evidence type="ECO:0000256" key="3">
    <source>
        <dbReference type="PROSITE-ProRule" id="PRU00333"/>
    </source>
</evidence>
<sequence length="317" mass="35567">MNQLSFVDAYRTFPYILTEGAIVERLRHEFHIPLDEHLVHAALIYDDAHRDTLAGLYKQYIDIAASHDLPLMLMTPTRRANVENIAVSAYRNRSVIPDNVRFLLQLRASALSPVYIGGLAGCRGDAYDGRYHFSVEEAMQFHYPTVRAMAEAGVDFLFAGIMPQLTETIGMANAMAATGLPYIISFMVRRDGRLMDGTFIHDAIDTVDKETTTRPLCYMANCVHPDVLHQALSHPRNDTFLVRERFRGIQANASALSPEELNGRTDLLSSSPDELSDRLMTLLWDFPLKICGGCCGTNEQHLRNFAEMLTLNSVPIC</sequence>
<dbReference type="Proteomes" id="UP000422221">
    <property type="component" value="Unassembled WGS sequence"/>
</dbReference>
<dbReference type="InterPro" id="IPR003726">
    <property type="entry name" value="HCY_dom"/>
</dbReference>
<organism evidence="5 6">
    <name type="scientific">Bacteroides salyersiae</name>
    <dbReference type="NCBI Taxonomy" id="291644"/>
    <lineage>
        <taxon>Bacteria</taxon>
        <taxon>Pseudomonadati</taxon>
        <taxon>Bacteroidota</taxon>
        <taxon>Bacteroidia</taxon>
        <taxon>Bacteroidales</taxon>
        <taxon>Bacteroidaceae</taxon>
        <taxon>Bacteroides</taxon>
    </lineage>
</organism>